<evidence type="ECO:0000313" key="4">
    <source>
        <dbReference type="Proteomes" id="UP001215549"/>
    </source>
</evidence>
<dbReference type="EMBL" id="FTOU01000035">
    <property type="protein sequence ID" value="SIT18287.1"/>
    <property type="molecule type" value="Genomic_DNA"/>
</dbReference>
<reference evidence="1 3" key="1">
    <citation type="submission" date="2017-01" db="EMBL/GenBank/DDBJ databases">
        <authorList>
            <person name="Varghese N."/>
            <person name="Submissions S."/>
        </authorList>
    </citation>
    <scope>NUCLEOTIDE SEQUENCE [LARGE SCALE GENOMIC DNA]</scope>
    <source>
        <strain evidence="1 3">DSM 18447</strain>
    </source>
</reference>
<accession>A0AA45W8P6</accession>
<dbReference type="SUPFAM" id="SSF53474">
    <property type="entry name" value="alpha/beta-Hydrolases"/>
    <property type="match status" value="1"/>
</dbReference>
<dbReference type="Proteomes" id="UP001215549">
    <property type="component" value="Plasmid p242883"/>
</dbReference>
<name>A0AA45W8P6_9RHOB</name>
<reference evidence="2 4" key="2">
    <citation type="submission" date="2021-01" db="EMBL/GenBank/DDBJ databases">
        <title>Biogeographic distribution of Paracoccus.</title>
        <authorList>
            <person name="Hollensteiner J."/>
            <person name="Leineberger J."/>
            <person name="Brinkhoff T."/>
            <person name="Daniel R."/>
        </authorList>
    </citation>
    <scope>NUCLEOTIDE SEQUENCE [LARGE SCALE GENOMIC DNA]</scope>
    <source>
        <strain evidence="2 4">DSM 18447</strain>
        <plasmid evidence="2 4">p242883</plasmid>
    </source>
</reference>
<dbReference type="InterPro" id="IPR029058">
    <property type="entry name" value="AB_hydrolase_fold"/>
</dbReference>
<dbReference type="Proteomes" id="UP000186216">
    <property type="component" value="Unassembled WGS sequence"/>
</dbReference>
<keyword evidence="2" id="KW-0614">Plasmid</keyword>
<evidence type="ECO:0000313" key="2">
    <source>
        <dbReference type="EMBL" id="WCR05496.1"/>
    </source>
</evidence>
<gene>
    <name evidence="2" type="ORF">JHX88_21790</name>
    <name evidence="1" type="ORF">SAMN05421772_1359</name>
</gene>
<keyword evidence="4" id="KW-1185">Reference proteome</keyword>
<protein>
    <submittedName>
        <fullName evidence="1">Uncharacterized protein</fullName>
    </submittedName>
</protein>
<evidence type="ECO:0000313" key="1">
    <source>
        <dbReference type="EMBL" id="SIT18287.1"/>
    </source>
</evidence>
<geneLocation type="plasmid" evidence="2 4">
    <name>p242883</name>
</geneLocation>
<dbReference type="RefSeq" id="WP_141225964.1">
    <property type="nucleotide sequence ID" value="NZ_CP067141.1"/>
</dbReference>
<organism evidence="1 3">
    <name type="scientific">Paracoccus saliphilus</name>
    <dbReference type="NCBI Taxonomy" id="405559"/>
    <lineage>
        <taxon>Bacteria</taxon>
        <taxon>Pseudomonadati</taxon>
        <taxon>Pseudomonadota</taxon>
        <taxon>Alphaproteobacteria</taxon>
        <taxon>Rhodobacterales</taxon>
        <taxon>Paracoccaceae</taxon>
        <taxon>Paracoccus</taxon>
    </lineage>
</organism>
<sequence>MQSVNNTTKRLTSPKWLTDFSVSPHKRGFFISDDEFALQHTDRDSSTLYVGFDNLAGARSSYRIRDPWGYTFAEKSGWSYLGGFAFSPNWYRNTRLFYTLQKLSDDGFFEKYEKVVFSGSSMGGYAACAFSSLSPNSIVIAFSPQSTLCPKIVGWETRFRSGRKADWNGPYSDAANELQHAKKAWIIYDPKTHLDQQHAIRLRAPNVTLLKASRTNHTTIQVLRKIGILSTIVRECVDESMSDTRFYELFRKRRESHAFLQRFAEDVGASKSVVRKERLRDILYQMKKPALADRLFK</sequence>
<dbReference type="AlphaFoldDB" id="A0AA45W8P6"/>
<evidence type="ECO:0000313" key="3">
    <source>
        <dbReference type="Proteomes" id="UP000186216"/>
    </source>
</evidence>
<proteinExistence type="predicted"/>
<dbReference type="EMBL" id="CP067141">
    <property type="protein sequence ID" value="WCR05496.1"/>
    <property type="molecule type" value="Genomic_DNA"/>
</dbReference>